<dbReference type="AlphaFoldDB" id="A0A6J1SNP0"/>
<evidence type="ECO:0000313" key="2">
    <source>
        <dbReference type="Proteomes" id="UP000504606"/>
    </source>
</evidence>
<dbReference type="Proteomes" id="UP000504606">
    <property type="component" value="Unplaced"/>
</dbReference>
<dbReference type="OrthoDB" id="10509826at2759"/>
<proteinExistence type="predicted"/>
<organism evidence="2 3">
    <name type="scientific">Frankliniella occidentalis</name>
    <name type="common">Western flower thrips</name>
    <name type="synonym">Euthrips occidentalis</name>
    <dbReference type="NCBI Taxonomy" id="133901"/>
    <lineage>
        <taxon>Eukaryota</taxon>
        <taxon>Metazoa</taxon>
        <taxon>Ecdysozoa</taxon>
        <taxon>Arthropoda</taxon>
        <taxon>Hexapoda</taxon>
        <taxon>Insecta</taxon>
        <taxon>Pterygota</taxon>
        <taxon>Neoptera</taxon>
        <taxon>Paraneoptera</taxon>
        <taxon>Thysanoptera</taxon>
        <taxon>Terebrantia</taxon>
        <taxon>Thripoidea</taxon>
        <taxon>Thripidae</taxon>
        <taxon>Frankliniella</taxon>
    </lineage>
</organism>
<gene>
    <name evidence="3" type="primary">LOC113209526</name>
</gene>
<reference evidence="3" key="1">
    <citation type="submission" date="2025-08" db="UniProtKB">
        <authorList>
            <consortium name="RefSeq"/>
        </authorList>
    </citation>
    <scope>IDENTIFICATION</scope>
    <source>
        <tissue evidence="3">Whole organism</tissue>
    </source>
</reference>
<evidence type="ECO:0000313" key="3">
    <source>
        <dbReference type="RefSeq" id="XP_026282869.1"/>
    </source>
</evidence>
<feature type="region of interest" description="Disordered" evidence="1">
    <location>
        <begin position="175"/>
        <end position="200"/>
    </location>
</feature>
<name>A0A6J1SNP0_FRAOC</name>
<sequence length="252" mass="28368">MTDDSNYYFSSVGKLLQRRAKKTKLFWLSCVPSRKHLKKSLSTVRDGQTQTTPTFHKAFSAGTIIRAAEELQVSPESCVVDSSRNILDSDSDVFMASFDSFDNPEEVREMTNSIGRTQSNGNCHCLERDELCKWRQQESAIMDKLSDLQLEINQLRATVSSLKSGEKDVALKSDQSLFSVPPPPPPMPPPPPPPFPSPVFHHSMSLTLPRRRQSVPKMHSDEMMQDRGKPIITLEELQNVKLRHVSSVANIC</sequence>
<protein>
    <submittedName>
        <fullName evidence="3">Mitochondrial fission regulator 1-like isoform X1</fullName>
    </submittedName>
</protein>
<dbReference type="KEGG" id="foc:113209526"/>
<keyword evidence="2" id="KW-1185">Reference proteome</keyword>
<evidence type="ECO:0000256" key="1">
    <source>
        <dbReference type="SAM" id="MobiDB-lite"/>
    </source>
</evidence>
<dbReference type="GeneID" id="113209526"/>
<feature type="compositionally biased region" description="Pro residues" evidence="1">
    <location>
        <begin position="180"/>
        <end position="197"/>
    </location>
</feature>
<accession>A0A6J1SNP0</accession>
<dbReference type="RefSeq" id="XP_026282869.1">
    <property type="nucleotide sequence ID" value="XM_026427084.2"/>
</dbReference>